<evidence type="ECO:0000256" key="3">
    <source>
        <dbReference type="ARBA" id="ARBA00022989"/>
    </source>
</evidence>
<dbReference type="Proteomes" id="UP000189670">
    <property type="component" value="Unassembled WGS sequence"/>
</dbReference>
<dbReference type="AlphaFoldDB" id="A0A1V1PBY3"/>
<proteinExistence type="predicted"/>
<protein>
    <submittedName>
        <fullName evidence="6">GTPase domain-containing protein</fullName>
    </submittedName>
</protein>
<dbReference type="Pfam" id="PF05128">
    <property type="entry name" value="DUF697"/>
    <property type="match status" value="1"/>
</dbReference>
<dbReference type="InterPro" id="IPR021147">
    <property type="entry name" value="DUF697"/>
</dbReference>
<dbReference type="EMBL" id="ATBP01000173">
    <property type="protein sequence ID" value="ETR72205.1"/>
    <property type="molecule type" value="Genomic_DNA"/>
</dbReference>
<gene>
    <name evidence="6" type="ORF">OMM_07646</name>
</gene>
<feature type="transmembrane region" description="Helical" evidence="5">
    <location>
        <begin position="70"/>
        <end position="88"/>
    </location>
</feature>
<reference evidence="7" key="1">
    <citation type="submission" date="2012-11" db="EMBL/GenBank/DDBJ databases">
        <authorList>
            <person name="Lucero-Rivera Y.E."/>
            <person name="Tovar-Ramirez D."/>
        </authorList>
    </citation>
    <scope>NUCLEOTIDE SEQUENCE [LARGE SCALE GENOMIC DNA]</scope>
    <source>
        <strain evidence="7">Araruama</strain>
    </source>
</reference>
<feature type="transmembrane region" description="Helical" evidence="5">
    <location>
        <begin position="94"/>
        <end position="118"/>
    </location>
</feature>
<feature type="transmembrane region" description="Helical" evidence="5">
    <location>
        <begin position="25"/>
        <end position="49"/>
    </location>
</feature>
<sequence length="167" mass="17823">MDETTKAVETPDSTEQISKLIRHHVYGSMAVGLVPIPMVDFLGVVGIQLNMVRKMAAYYDIPFSKDLTKNLIISLIGGAVPASAAFPVASSLKFVPIIGQSLGAVSMPVIAGASTYAVGKVFYRHFASGGTFLTFNPEKARAYYEEMFQKGKTVVKGMKAEPATAAA</sequence>
<evidence type="ECO:0000313" key="6">
    <source>
        <dbReference type="EMBL" id="ETR72205.1"/>
    </source>
</evidence>
<keyword evidence="4 5" id="KW-0472">Membrane</keyword>
<accession>A0A1V1PBY3</accession>
<name>A0A1V1PBY3_9BACT</name>
<evidence type="ECO:0000256" key="4">
    <source>
        <dbReference type="ARBA" id="ARBA00023136"/>
    </source>
</evidence>
<keyword evidence="2 5" id="KW-0812">Transmembrane</keyword>
<comment type="caution">
    <text evidence="6">The sequence shown here is derived from an EMBL/GenBank/DDBJ whole genome shotgun (WGS) entry which is preliminary data.</text>
</comment>
<dbReference type="GO" id="GO:0016020">
    <property type="term" value="C:membrane"/>
    <property type="evidence" value="ECO:0007669"/>
    <property type="project" value="UniProtKB-SubCell"/>
</dbReference>
<keyword evidence="3 5" id="KW-1133">Transmembrane helix</keyword>
<evidence type="ECO:0000256" key="5">
    <source>
        <dbReference type="SAM" id="Phobius"/>
    </source>
</evidence>
<comment type="subcellular location">
    <subcellularLocation>
        <location evidence="1">Membrane</location>
        <topology evidence="1">Multi-pass membrane protein</topology>
    </subcellularLocation>
</comment>
<evidence type="ECO:0000256" key="1">
    <source>
        <dbReference type="ARBA" id="ARBA00004141"/>
    </source>
</evidence>
<organism evidence="6 7">
    <name type="scientific">Candidatus Magnetoglobus multicellularis str. Araruama</name>
    <dbReference type="NCBI Taxonomy" id="890399"/>
    <lineage>
        <taxon>Bacteria</taxon>
        <taxon>Pseudomonadati</taxon>
        <taxon>Thermodesulfobacteriota</taxon>
        <taxon>Desulfobacteria</taxon>
        <taxon>Desulfobacterales</taxon>
        <taxon>Desulfobacteraceae</taxon>
        <taxon>Candidatus Magnetoglobus</taxon>
    </lineage>
</organism>
<evidence type="ECO:0000256" key="2">
    <source>
        <dbReference type="ARBA" id="ARBA00022692"/>
    </source>
</evidence>
<evidence type="ECO:0000313" key="7">
    <source>
        <dbReference type="Proteomes" id="UP000189670"/>
    </source>
</evidence>